<comment type="caution">
    <text evidence="2">The sequence shown here is derived from an EMBL/GenBank/DDBJ whole genome shotgun (WGS) entry which is preliminary data.</text>
</comment>
<organism evidence="2 3">
    <name type="scientific">Polyplax serrata</name>
    <name type="common">Common mouse louse</name>
    <dbReference type="NCBI Taxonomy" id="468196"/>
    <lineage>
        <taxon>Eukaryota</taxon>
        <taxon>Metazoa</taxon>
        <taxon>Ecdysozoa</taxon>
        <taxon>Arthropoda</taxon>
        <taxon>Hexapoda</taxon>
        <taxon>Insecta</taxon>
        <taxon>Pterygota</taxon>
        <taxon>Neoptera</taxon>
        <taxon>Paraneoptera</taxon>
        <taxon>Psocodea</taxon>
        <taxon>Troctomorpha</taxon>
        <taxon>Phthiraptera</taxon>
        <taxon>Anoplura</taxon>
        <taxon>Polyplacidae</taxon>
        <taxon>Polyplax</taxon>
    </lineage>
</organism>
<reference evidence="2 3" key="1">
    <citation type="submission" date="2023-10" db="EMBL/GenBank/DDBJ databases">
        <title>Genomes of two closely related lineages of the louse Polyplax serrata with different host specificities.</title>
        <authorList>
            <person name="Martinu J."/>
            <person name="Tarabai H."/>
            <person name="Stefka J."/>
            <person name="Hypsa V."/>
        </authorList>
    </citation>
    <scope>NUCLEOTIDE SEQUENCE [LARGE SCALE GENOMIC DNA]</scope>
    <source>
        <strain evidence="2">HR10_N</strain>
    </source>
</reference>
<dbReference type="AlphaFoldDB" id="A0AAN8P367"/>
<proteinExistence type="predicted"/>
<name>A0AAN8P367_POLSC</name>
<feature type="compositionally biased region" description="Basic residues" evidence="1">
    <location>
        <begin position="20"/>
        <end position="29"/>
    </location>
</feature>
<dbReference type="EMBL" id="JAWJWE010000002">
    <property type="protein sequence ID" value="KAK6642397.1"/>
    <property type="molecule type" value="Genomic_DNA"/>
</dbReference>
<evidence type="ECO:0000313" key="2">
    <source>
        <dbReference type="EMBL" id="KAK6642397.1"/>
    </source>
</evidence>
<sequence length="69" mass="8211">MAEEDPNKHKEITREELRRRMTRKTKQKTKGKEQMPGRCGNGNDMKTSNTCWRKERLRMLSSSRLSTNE</sequence>
<dbReference type="Proteomes" id="UP001372834">
    <property type="component" value="Unassembled WGS sequence"/>
</dbReference>
<feature type="region of interest" description="Disordered" evidence="1">
    <location>
        <begin position="1"/>
        <end position="69"/>
    </location>
</feature>
<feature type="compositionally biased region" description="Low complexity" evidence="1">
    <location>
        <begin position="59"/>
        <end position="69"/>
    </location>
</feature>
<feature type="compositionally biased region" description="Basic and acidic residues" evidence="1">
    <location>
        <begin position="1"/>
        <end position="19"/>
    </location>
</feature>
<protein>
    <submittedName>
        <fullName evidence="2">Uncharacterized protein</fullName>
    </submittedName>
</protein>
<evidence type="ECO:0000313" key="3">
    <source>
        <dbReference type="Proteomes" id="UP001372834"/>
    </source>
</evidence>
<gene>
    <name evidence="2" type="ORF">RUM43_003899</name>
</gene>
<accession>A0AAN8P367</accession>
<evidence type="ECO:0000256" key="1">
    <source>
        <dbReference type="SAM" id="MobiDB-lite"/>
    </source>
</evidence>